<keyword evidence="1" id="KW-0195">Cyclin</keyword>
<feature type="region of interest" description="Disordered" evidence="2">
    <location>
        <begin position="358"/>
        <end position="402"/>
    </location>
</feature>
<name>A0A8S9YG57_9TREM</name>
<dbReference type="InterPro" id="IPR006671">
    <property type="entry name" value="Cyclin_N"/>
</dbReference>
<gene>
    <name evidence="4" type="ORF">EG68_09857</name>
</gene>
<sequence>MQPENESQVGCGIVLTHRSLGPTANARSCGRVHDAPKDILIVVSGMAADGEGVADHDSNGPLTVSQPLYDPYFTANEKIIQDLLIDEKRYHSNPSYCIKQHIGVAKWMRRTLLNWLRDVCVHRQTDAGVLAQTAQLIDRFLHVVPTDRREYQLVGSTCFFIASKLKETVPVPLREMMQYTDFSVTQEDIVAKELTICLSLHWDLTCITPIDFIAPVVDFLEFVSSLKQIIRQAALNIFIKAFHVEELGMYLPSYMAAACILYALNLTVHPDLSDVALRSVTRIQQLLRLEARKIREVYQHLQSCFEPGTVQLSEAVIRADSSPPTTPPEPSVPTQPSPQHSTGLLPNNAVLMPLATSTQLQPRRVNGSSTSTSLSSVGNSSGSFDRSSHPPSNSISTSSPASESDAIYLSEVENEQPHFARICASRRSAPYVTQSHHAQFLHSQQPHHPNGYAAGQTLAELTHAKHGWENTVTTLMGSLPTTTELLQLKATVYPCDPRFLILAAAGLPQAIQRGWTPTDIREVQLE</sequence>
<evidence type="ECO:0000259" key="3">
    <source>
        <dbReference type="SMART" id="SM00385"/>
    </source>
</evidence>
<feature type="compositionally biased region" description="Low complexity" evidence="2">
    <location>
        <begin position="367"/>
        <end position="402"/>
    </location>
</feature>
<evidence type="ECO:0000313" key="5">
    <source>
        <dbReference type="Proteomes" id="UP000822476"/>
    </source>
</evidence>
<dbReference type="InterPro" id="IPR036915">
    <property type="entry name" value="Cyclin-like_sf"/>
</dbReference>
<evidence type="ECO:0000313" key="4">
    <source>
        <dbReference type="EMBL" id="KAF7244520.1"/>
    </source>
</evidence>
<dbReference type="SUPFAM" id="SSF47954">
    <property type="entry name" value="Cyclin-like"/>
    <property type="match status" value="1"/>
</dbReference>
<feature type="domain" description="Cyclin-like" evidence="3">
    <location>
        <begin position="114"/>
        <end position="198"/>
    </location>
</feature>
<comment type="caution">
    <text evidence="4">The sequence shown here is derived from an EMBL/GenBank/DDBJ whole genome shotgun (WGS) entry which is preliminary data.</text>
</comment>
<dbReference type="Proteomes" id="UP000822476">
    <property type="component" value="Unassembled WGS sequence"/>
</dbReference>
<evidence type="ECO:0000256" key="2">
    <source>
        <dbReference type="SAM" id="MobiDB-lite"/>
    </source>
</evidence>
<dbReference type="OrthoDB" id="306099at2759"/>
<protein>
    <recommendedName>
        <fullName evidence="3">Cyclin-like domain-containing protein</fullName>
    </recommendedName>
</protein>
<dbReference type="PANTHER" id="PTHR10177">
    <property type="entry name" value="CYCLINS"/>
    <property type="match status" value="1"/>
</dbReference>
<dbReference type="EMBL" id="JTDE01006313">
    <property type="protein sequence ID" value="KAF7244520.1"/>
    <property type="molecule type" value="Genomic_DNA"/>
</dbReference>
<organism evidence="4 5">
    <name type="scientific">Paragonimus skrjabini miyazakii</name>
    <dbReference type="NCBI Taxonomy" id="59628"/>
    <lineage>
        <taxon>Eukaryota</taxon>
        <taxon>Metazoa</taxon>
        <taxon>Spiralia</taxon>
        <taxon>Lophotrochozoa</taxon>
        <taxon>Platyhelminthes</taxon>
        <taxon>Trematoda</taxon>
        <taxon>Digenea</taxon>
        <taxon>Plagiorchiida</taxon>
        <taxon>Troglotremata</taxon>
        <taxon>Troglotrematidae</taxon>
        <taxon>Paragonimus</taxon>
    </lineage>
</organism>
<dbReference type="SMART" id="SM00385">
    <property type="entry name" value="CYCLIN"/>
    <property type="match status" value="1"/>
</dbReference>
<dbReference type="AlphaFoldDB" id="A0A8S9YG57"/>
<dbReference type="CDD" id="cd00043">
    <property type="entry name" value="CYCLIN_SF"/>
    <property type="match status" value="1"/>
</dbReference>
<dbReference type="InterPro" id="IPR039361">
    <property type="entry name" value="Cyclin"/>
</dbReference>
<proteinExistence type="inferred from homology"/>
<feature type="region of interest" description="Disordered" evidence="2">
    <location>
        <begin position="319"/>
        <end position="346"/>
    </location>
</feature>
<feature type="compositionally biased region" description="Pro residues" evidence="2">
    <location>
        <begin position="324"/>
        <end position="336"/>
    </location>
</feature>
<reference evidence="4" key="1">
    <citation type="submission" date="2019-07" db="EMBL/GenBank/DDBJ databases">
        <title>Annotation for the trematode Paragonimus miyazaki's.</title>
        <authorList>
            <person name="Choi Y.-J."/>
        </authorList>
    </citation>
    <scope>NUCLEOTIDE SEQUENCE</scope>
    <source>
        <strain evidence="4">Japan</strain>
    </source>
</reference>
<evidence type="ECO:0000256" key="1">
    <source>
        <dbReference type="RuleBase" id="RU000383"/>
    </source>
</evidence>
<dbReference type="Gene3D" id="1.10.472.10">
    <property type="entry name" value="Cyclin-like"/>
    <property type="match status" value="2"/>
</dbReference>
<dbReference type="Pfam" id="PF00134">
    <property type="entry name" value="Cyclin_N"/>
    <property type="match status" value="1"/>
</dbReference>
<dbReference type="InterPro" id="IPR013763">
    <property type="entry name" value="Cyclin-like_dom"/>
</dbReference>
<keyword evidence="5" id="KW-1185">Reference proteome</keyword>
<accession>A0A8S9YG57</accession>
<comment type="similarity">
    <text evidence="1">Belongs to the cyclin family.</text>
</comment>